<proteinExistence type="predicted"/>
<dbReference type="AlphaFoldDB" id="A0A4D9E656"/>
<dbReference type="EMBL" id="QXTE01000187">
    <property type="protein sequence ID" value="TFK02510.1"/>
    <property type="molecule type" value="Genomic_DNA"/>
</dbReference>
<dbReference type="Proteomes" id="UP000297703">
    <property type="component" value="Unassembled WGS sequence"/>
</dbReference>
<protein>
    <submittedName>
        <fullName evidence="1">Tetraspanin-4</fullName>
    </submittedName>
</protein>
<reference evidence="1 2" key="2">
    <citation type="submission" date="2019-04" db="EMBL/GenBank/DDBJ databases">
        <title>The genome sequence of big-headed turtle.</title>
        <authorList>
            <person name="Gong S."/>
        </authorList>
    </citation>
    <scope>NUCLEOTIDE SEQUENCE [LARGE SCALE GENOMIC DNA]</scope>
    <source>
        <strain evidence="1">DO16091913</strain>
        <tissue evidence="1">Muscle</tissue>
    </source>
</reference>
<name>A0A4D9E656_9SAUR</name>
<evidence type="ECO:0000313" key="2">
    <source>
        <dbReference type="Proteomes" id="UP000297703"/>
    </source>
</evidence>
<reference evidence="1 2" key="1">
    <citation type="submission" date="2019-04" db="EMBL/GenBank/DDBJ databases">
        <title>Draft genome of the big-headed turtle Platysternon megacephalum.</title>
        <authorList>
            <person name="Gong S."/>
        </authorList>
    </citation>
    <scope>NUCLEOTIDE SEQUENCE [LARGE SCALE GENOMIC DNA]</scope>
    <source>
        <strain evidence="1">DO16091913</strain>
        <tissue evidence="1">Muscle</tissue>
    </source>
</reference>
<evidence type="ECO:0000313" key="1">
    <source>
        <dbReference type="EMBL" id="TFK02510.1"/>
    </source>
</evidence>
<comment type="caution">
    <text evidence="1">The sequence shown here is derived from an EMBL/GenBank/DDBJ whole genome shotgun (WGS) entry which is preliminary data.</text>
</comment>
<sequence length="154" mass="17490">MRSIFQIWYTGLLQSYGAVLAGSGIVPVSAITQRERWQLTVYSLAVFLSMPGPVGVVNAKQSTPTTNPLMWLFHKALAVRTMGLIQSPWKSIEISGKISVGFGLHFSIHFLILTRKLCILQTHFFAWHFRHTSNLLLLNPMGFMKMYYNLVPDF</sequence>
<gene>
    <name evidence="1" type="ORF">DR999_PMT15191</name>
</gene>
<keyword evidence="2" id="KW-1185">Reference proteome</keyword>
<accession>A0A4D9E656</accession>
<organism evidence="1 2">
    <name type="scientific">Platysternon megacephalum</name>
    <name type="common">big-headed turtle</name>
    <dbReference type="NCBI Taxonomy" id="55544"/>
    <lineage>
        <taxon>Eukaryota</taxon>
        <taxon>Metazoa</taxon>
        <taxon>Chordata</taxon>
        <taxon>Craniata</taxon>
        <taxon>Vertebrata</taxon>
        <taxon>Euteleostomi</taxon>
        <taxon>Archelosauria</taxon>
        <taxon>Testudinata</taxon>
        <taxon>Testudines</taxon>
        <taxon>Cryptodira</taxon>
        <taxon>Durocryptodira</taxon>
        <taxon>Testudinoidea</taxon>
        <taxon>Platysternidae</taxon>
        <taxon>Platysternon</taxon>
    </lineage>
</organism>